<sequence length="168" mass="18082">MPWGDSVERLVKELATAQVDSANATQVSCPNDCSGHGQCVDISSMALLPNVQPLSAATTYSLWDAHRIYGCVCDSSWPVGLGTGEMRVGEWFGPDCSLRHCPSGDDPMTAVDETNCAGWELWETSALTSAQEEAYAITTQENAGALMALKVPRAVDKTFSWKTQIAVH</sequence>
<dbReference type="EMBL" id="JNBR01000080">
    <property type="protein sequence ID" value="OQR98748.1"/>
    <property type="molecule type" value="Genomic_DNA"/>
</dbReference>
<keyword evidence="2" id="KW-1185">Reference proteome</keyword>
<dbReference type="Proteomes" id="UP000243579">
    <property type="component" value="Unassembled WGS sequence"/>
</dbReference>
<dbReference type="OrthoDB" id="18487at2759"/>
<organism evidence="1 2">
    <name type="scientific">Achlya hypogyna</name>
    <name type="common">Oomycete</name>
    <name type="synonym">Protoachlya hypogyna</name>
    <dbReference type="NCBI Taxonomy" id="1202772"/>
    <lineage>
        <taxon>Eukaryota</taxon>
        <taxon>Sar</taxon>
        <taxon>Stramenopiles</taxon>
        <taxon>Oomycota</taxon>
        <taxon>Saprolegniomycetes</taxon>
        <taxon>Saprolegniales</taxon>
        <taxon>Achlyaceae</taxon>
        <taxon>Achlya</taxon>
    </lineage>
</organism>
<gene>
    <name evidence="1" type="ORF">ACHHYP_08143</name>
</gene>
<comment type="caution">
    <text evidence="1">The sequence shown here is derived from an EMBL/GenBank/DDBJ whole genome shotgun (WGS) entry which is preliminary data.</text>
</comment>
<evidence type="ECO:0000313" key="1">
    <source>
        <dbReference type="EMBL" id="OQR98748.1"/>
    </source>
</evidence>
<evidence type="ECO:0000313" key="2">
    <source>
        <dbReference type="Proteomes" id="UP000243579"/>
    </source>
</evidence>
<accession>A0A1V9ZL77</accession>
<reference evidence="1 2" key="1">
    <citation type="journal article" date="2014" name="Genome Biol. Evol.">
        <title>The secreted proteins of Achlya hypogyna and Thraustotheca clavata identify the ancestral oomycete secretome and reveal gene acquisitions by horizontal gene transfer.</title>
        <authorList>
            <person name="Misner I."/>
            <person name="Blouin N."/>
            <person name="Leonard G."/>
            <person name="Richards T.A."/>
            <person name="Lane C.E."/>
        </authorList>
    </citation>
    <scope>NUCLEOTIDE SEQUENCE [LARGE SCALE GENOMIC DNA]</scope>
    <source>
        <strain evidence="1 2">ATCC 48635</strain>
    </source>
</reference>
<protein>
    <submittedName>
        <fullName evidence="1">Uncharacterized protein</fullName>
    </submittedName>
</protein>
<proteinExistence type="predicted"/>
<name>A0A1V9ZL77_ACHHY</name>
<dbReference type="AlphaFoldDB" id="A0A1V9ZL77"/>